<dbReference type="InterPro" id="IPR004648">
    <property type="entry name" value="Oligpept_transpt"/>
</dbReference>
<feature type="transmembrane region" description="Helical" evidence="10">
    <location>
        <begin position="511"/>
        <end position="528"/>
    </location>
</feature>
<feature type="compositionally biased region" description="Polar residues" evidence="9">
    <location>
        <begin position="49"/>
        <end position="70"/>
    </location>
</feature>
<evidence type="ECO:0000256" key="7">
    <source>
        <dbReference type="ARBA" id="ARBA00022989"/>
    </source>
</evidence>
<keyword evidence="12" id="KW-1185">Reference proteome</keyword>
<keyword evidence="8 10" id="KW-0472">Membrane</keyword>
<dbReference type="InterPro" id="IPR004813">
    <property type="entry name" value="OPT"/>
</dbReference>
<feature type="transmembrane region" description="Helical" evidence="10">
    <location>
        <begin position="1031"/>
        <end position="1052"/>
    </location>
</feature>
<dbReference type="Proteomes" id="UP000054564">
    <property type="component" value="Unassembled WGS sequence"/>
</dbReference>
<feature type="region of interest" description="Disordered" evidence="9">
    <location>
        <begin position="1"/>
        <end position="176"/>
    </location>
</feature>
<keyword evidence="3" id="KW-0813">Transport</keyword>
<organism evidence="11 12">
    <name type="scientific">Puccinia striiformis f. sp. tritici PST-78</name>
    <dbReference type="NCBI Taxonomy" id="1165861"/>
    <lineage>
        <taxon>Eukaryota</taxon>
        <taxon>Fungi</taxon>
        <taxon>Dikarya</taxon>
        <taxon>Basidiomycota</taxon>
        <taxon>Pucciniomycotina</taxon>
        <taxon>Pucciniomycetes</taxon>
        <taxon>Pucciniales</taxon>
        <taxon>Pucciniaceae</taxon>
        <taxon>Puccinia</taxon>
    </lineage>
</organism>
<feature type="transmembrane region" description="Helical" evidence="10">
    <location>
        <begin position="715"/>
        <end position="737"/>
    </location>
</feature>
<dbReference type="GO" id="GO:0016020">
    <property type="term" value="C:membrane"/>
    <property type="evidence" value="ECO:0007669"/>
    <property type="project" value="UniProtKB-SubCell"/>
</dbReference>
<feature type="transmembrane region" description="Helical" evidence="10">
    <location>
        <begin position="648"/>
        <end position="667"/>
    </location>
</feature>
<comment type="similarity">
    <text evidence="2">Belongs to the oligopeptide OPT transporter family.</text>
</comment>
<feature type="transmembrane region" description="Helical" evidence="10">
    <location>
        <begin position="955"/>
        <end position="973"/>
    </location>
</feature>
<feature type="transmembrane region" description="Helical" evidence="10">
    <location>
        <begin position="775"/>
        <end position="795"/>
    </location>
</feature>
<evidence type="ECO:0000256" key="3">
    <source>
        <dbReference type="ARBA" id="ARBA00022448"/>
    </source>
</evidence>
<protein>
    <recommendedName>
        <fullName evidence="13">OPT family small oligopeptide transporter</fullName>
    </recommendedName>
</protein>
<feature type="transmembrane region" description="Helical" evidence="10">
    <location>
        <begin position="883"/>
        <end position="902"/>
    </location>
</feature>
<dbReference type="OrthoDB" id="9986677at2759"/>
<evidence type="ECO:0000256" key="4">
    <source>
        <dbReference type="ARBA" id="ARBA00022692"/>
    </source>
</evidence>
<evidence type="ECO:0000256" key="8">
    <source>
        <dbReference type="ARBA" id="ARBA00023136"/>
    </source>
</evidence>
<evidence type="ECO:0000256" key="6">
    <source>
        <dbReference type="ARBA" id="ARBA00022927"/>
    </source>
</evidence>
<reference evidence="12" key="1">
    <citation type="submission" date="2014-03" db="EMBL/GenBank/DDBJ databases">
        <title>The Genome Sequence of Puccinia striiformis f. sp. tritici PST-78.</title>
        <authorList>
            <consortium name="The Broad Institute Genome Sequencing Platform"/>
            <person name="Cuomo C."/>
            <person name="Hulbert S."/>
            <person name="Chen X."/>
            <person name="Walker B."/>
            <person name="Young S.K."/>
            <person name="Zeng Q."/>
            <person name="Gargeya S."/>
            <person name="Fitzgerald M."/>
            <person name="Haas B."/>
            <person name="Abouelleil A."/>
            <person name="Alvarado L."/>
            <person name="Arachchi H.M."/>
            <person name="Berlin A.M."/>
            <person name="Chapman S.B."/>
            <person name="Goldberg J."/>
            <person name="Griggs A."/>
            <person name="Gujja S."/>
            <person name="Hansen M."/>
            <person name="Howarth C."/>
            <person name="Imamovic A."/>
            <person name="Larimer J."/>
            <person name="McCowan C."/>
            <person name="Montmayeur A."/>
            <person name="Murphy C."/>
            <person name="Neiman D."/>
            <person name="Pearson M."/>
            <person name="Priest M."/>
            <person name="Roberts A."/>
            <person name="Saif S."/>
            <person name="Shea T."/>
            <person name="Sisk P."/>
            <person name="Sykes S."/>
            <person name="Wortman J."/>
            <person name="Nusbaum C."/>
            <person name="Birren B."/>
        </authorList>
    </citation>
    <scope>NUCLEOTIDE SEQUENCE [LARGE SCALE GENOMIC DNA]</scope>
    <source>
        <strain evidence="12">race PST-78</strain>
    </source>
</reference>
<comment type="caution">
    <text evidence="11">The sequence shown here is derived from an EMBL/GenBank/DDBJ whole genome shotgun (WGS) entry which is preliminary data.</text>
</comment>
<evidence type="ECO:0000256" key="9">
    <source>
        <dbReference type="SAM" id="MobiDB-lite"/>
    </source>
</evidence>
<sequence>MSAERLSQCPAAWKSGRLHSTKLKINPPNQIDDHDHQQTRMAGVPNRGGTANNRPRTGVSTSGGRPTTAQNHNNNNNNLVDDDLYANEEWEEEEEGESSGRIEEEEEEEEDDEDEGMFSFAPPPENSAANPLPPLQSPPTIYQPYQPQQPQQQQTTYRTNSSTNYQTYPPNQQIQQQQQITPAAAIIAQYHQNPETRLRKLTNGTPNSTGMNSRGFSSAIPLQTANSVEDAPVIELRSGFNNASRRAAAVQEGDRDSLKSGSSHSLHKVDYYHNNRNNINNPLHLNSNRNSTFRPDLKFGTPNPDDPNNYGLSSIGMKEMDRVSMGEVKLYSDTHSHLSGGLENYNIEDFEMDEEDSPYPEVRASVSNIDDPEMPCLTFRAWVLGLFFVVVCGSLNMFFQLRYPAPFITPVIVQIISYPSGKLCATILPDEVYRLPGGGDGLKRTGFKGFLDKIWPRWLGAGTEWSLNPGPFNIKEHTVIAIMANAAVGPVYAVNMTLVMEKYYQRPPGPGFDFCIAIATQLLGFALAGLTRRFLIWPASMIWPSNLVVCTLLNTFHAEDDDGSDGSLTRFRFFMYVAVGAFVWYWIPGYLFTALSTFSWVCWLAPRNRLLNQMFGTVNGLGLSLLTFDWSQIAYIGSPLVVPWWAEVNVIIGFIFFFYILGPILYYSNTWSQAYLPLGGTGVYDRYGQPYNTTKVVDLKTGSLNLTAYQEYSPLFLPTTFTAVYSIAFALATSAIVHTALYHGHSIWDKIKNIKTEDEDVHAKLMRNYPEVPDWWYWSYFLVFTIFSIIMIEVYDTGLPIWGLLLALFIALAYVLPGGFIFAMTSQQISINLVAEIIPGYLLPGKPLSNMLFKTFSVQSLLVGLAFIQDLKLGHYMKIPPRVTFVVQIVAAILSAFVQIAVKKFLVATVPDLCDKHQANLLTCPNTSVFYSASVLWGLLGPHRQFGEGTIYRPIVYFTLIGAILPIPIYLLTKRFPNSWLKYANLPVLLLGACWIPPATPINYTSWILVGFIFQYVLRRMKFRWWSKYNFVLSAGLDVGTVIGAIVIFFTLQLPKGGQLGTLNWWGNTVYLETDDFEGTPYLDPPAEGFGPLKW</sequence>
<dbReference type="Pfam" id="PF03169">
    <property type="entry name" value="OPT"/>
    <property type="match status" value="1"/>
</dbReference>
<keyword evidence="5" id="KW-0571">Peptide transport</keyword>
<gene>
    <name evidence="11" type="ORF">PSTG_09628</name>
</gene>
<comment type="subcellular location">
    <subcellularLocation>
        <location evidence="1">Membrane</location>
        <topology evidence="1">Multi-pass membrane protein</topology>
    </subcellularLocation>
</comment>
<accession>A0A0L0VCR0</accession>
<dbReference type="NCBIfam" id="TIGR00728">
    <property type="entry name" value="OPT_sfam"/>
    <property type="match status" value="1"/>
</dbReference>
<evidence type="ECO:0000256" key="5">
    <source>
        <dbReference type="ARBA" id="ARBA00022856"/>
    </source>
</evidence>
<evidence type="ECO:0008006" key="13">
    <source>
        <dbReference type="Google" id="ProtNLM"/>
    </source>
</evidence>
<dbReference type="GO" id="GO:0035673">
    <property type="term" value="F:oligopeptide transmembrane transporter activity"/>
    <property type="evidence" value="ECO:0007669"/>
    <property type="project" value="InterPro"/>
</dbReference>
<feature type="transmembrane region" description="Helical" evidence="10">
    <location>
        <begin position="535"/>
        <end position="554"/>
    </location>
</feature>
<feature type="transmembrane region" description="Helical" evidence="10">
    <location>
        <begin position="574"/>
        <end position="598"/>
    </location>
</feature>
<evidence type="ECO:0000313" key="12">
    <source>
        <dbReference type="Proteomes" id="UP000054564"/>
    </source>
</evidence>
<evidence type="ECO:0000313" key="11">
    <source>
        <dbReference type="EMBL" id="KNE97055.1"/>
    </source>
</evidence>
<evidence type="ECO:0000256" key="10">
    <source>
        <dbReference type="SAM" id="Phobius"/>
    </source>
</evidence>
<dbReference type="PANTHER" id="PTHR22601">
    <property type="entry name" value="ISP4 LIKE PROTEIN"/>
    <property type="match status" value="1"/>
</dbReference>
<feature type="transmembrane region" description="Helical" evidence="10">
    <location>
        <begin position="479"/>
        <end position="499"/>
    </location>
</feature>
<feature type="compositionally biased region" description="Low complexity" evidence="9">
    <location>
        <begin position="164"/>
        <end position="176"/>
    </location>
</feature>
<feature type="compositionally biased region" description="Acidic residues" evidence="9">
    <location>
        <begin position="80"/>
        <end position="116"/>
    </location>
</feature>
<dbReference type="EMBL" id="AJIL01000073">
    <property type="protein sequence ID" value="KNE97055.1"/>
    <property type="molecule type" value="Genomic_DNA"/>
</dbReference>
<feature type="compositionally biased region" description="Pro residues" evidence="9">
    <location>
        <begin position="121"/>
        <end position="137"/>
    </location>
</feature>
<keyword evidence="6" id="KW-0653">Protein transport</keyword>
<dbReference type="GO" id="GO:0015031">
    <property type="term" value="P:protein transport"/>
    <property type="evidence" value="ECO:0007669"/>
    <property type="project" value="UniProtKB-KW"/>
</dbReference>
<feature type="transmembrane region" description="Helical" evidence="10">
    <location>
        <begin position="802"/>
        <end position="824"/>
    </location>
</feature>
<evidence type="ECO:0000256" key="2">
    <source>
        <dbReference type="ARBA" id="ARBA00008807"/>
    </source>
</evidence>
<keyword evidence="7 10" id="KW-1133">Transmembrane helix</keyword>
<evidence type="ECO:0000256" key="1">
    <source>
        <dbReference type="ARBA" id="ARBA00004141"/>
    </source>
</evidence>
<feature type="compositionally biased region" description="Low complexity" evidence="9">
    <location>
        <begin position="138"/>
        <end position="157"/>
    </location>
</feature>
<keyword evidence="4 10" id="KW-0812">Transmembrane</keyword>
<dbReference type="AlphaFoldDB" id="A0A0L0VCR0"/>
<proteinExistence type="inferred from homology"/>
<name>A0A0L0VCR0_9BASI</name>
<feature type="transmembrane region" description="Helical" evidence="10">
    <location>
        <begin position="379"/>
        <end position="399"/>
    </location>
</feature>
<dbReference type="NCBIfam" id="TIGR00727">
    <property type="entry name" value="ISP4_OPT"/>
    <property type="match status" value="1"/>
</dbReference>